<keyword evidence="4 9" id="KW-0547">Nucleotide-binding</keyword>
<keyword evidence="7 9" id="KW-0173">Coenzyme A biosynthesis</keyword>
<feature type="binding site" evidence="9">
    <location>
        <begin position="88"/>
        <end position="90"/>
    </location>
    <ligand>
        <name>ATP</name>
        <dbReference type="ChEBI" id="CHEBI:30616"/>
    </ligand>
</feature>
<dbReference type="EC" id="2.7.7.3" evidence="9"/>
<feature type="binding site" evidence="9">
    <location>
        <position position="9"/>
    </location>
    <ligand>
        <name>substrate</name>
    </ligand>
</feature>
<feature type="binding site" evidence="9">
    <location>
        <position position="17"/>
    </location>
    <ligand>
        <name>ATP</name>
        <dbReference type="ChEBI" id="CHEBI:30616"/>
    </ligand>
</feature>
<comment type="subcellular location">
    <subcellularLocation>
        <location evidence="9">Cytoplasm</location>
    </subcellularLocation>
</comment>
<dbReference type="InterPro" id="IPR004821">
    <property type="entry name" value="Cyt_trans-like"/>
</dbReference>
<feature type="binding site" evidence="9">
    <location>
        <position position="87"/>
    </location>
    <ligand>
        <name>substrate</name>
    </ligand>
</feature>
<evidence type="ECO:0000256" key="7">
    <source>
        <dbReference type="ARBA" id="ARBA00022993"/>
    </source>
</evidence>
<accession>A0AAU9ESM4</accession>
<comment type="pathway">
    <text evidence="9">Cofactor biosynthesis; coenzyme A biosynthesis; CoA from (R)-pantothenate: step 4/5.</text>
</comment>
<evidence type="ECO:0000256" key="8">
    <source>
        <dbReference type="ARBA" id="ARBA00029346"/>
    </source>
</evidence>
<dbReference type="KEGG" id="hprf:HLPR_17860"/>
<keyword evidence="2 9" id="KW-0808">Transferase</keyword>
<evidence type="ECO:0000256" key="3">
    <source>
        <dbReference type="ARBA" id="ARBA00022695"/>
    </source>
</evidence>
<comment type="cofactor">
    <cofactor evidence="9">
        <name>Mg(2+)</name>
        <dbReference type="ChEBI" id="CHEBI:18420"/>
    </cofactor>
</comment>
<keyword evidence="12" id="KW-1185">Reference proteome</keyword>
<comment type="catalytic activity">
    <reaction evidence="8 9">
        <text>(R)-4'-phosphopantetheine + ATP + H(+) = 3'-dephospho-CoA + diphosphate</text>
        <dbReference type="Rhea" id="RHEA:19801"/>
        <dbReference type="ChEBI" id="CHEBI:15378"/>
        <dbReference type="ChEBI" id="CHEBI:30616"/>
        <dbReference type="ChEBI" id="CHEBI:33019"/>
        <dbReference type="ChEBI" id="CHEBI:57328"/>
        <dbReference type="ChEBI" id="CHEBI:61723"/>
        <dbReference type="EC" id="2.7.7.3"/>
    </reaction>
</comment>
<dbReference type="SUPFAM" id="SSF52374">
    <property type="entry name" value="Nucleotidylyl transferase"/>
    <property type="match status" value="1"/>
</dbReference>
<dbReference type="Gene3D" id="3.40.50.620">
    <property type="entry name" value="HUPs"/>
    <property type="match status" value="1"/>
</dbReference>
<name>A0AAU9ESM4_9FIRM</name>
<comment type="function">
    <text evidence="9">Reversibly transfers an adenylyl group from ATP to 4'-phosphopantetheine, yielding dephospho-CoA (dPCoA) and pyrophosphate.</text>
</comment>
<evidence type="ECO:0000259" key="10">
    <source>
        <dbReference type="Pfam" id="PF01467"/>
    </source>
</evidence>
<dbReference type="AlphaFoldDB" id="A0AAU9ESM4"/>
<dbReference type="GO" id="GO:0005737">
    <property type="term" value="C:cytoplasm"/>
    <property type="evidence" value="ECO:0007669"/>
    <property type="project" value="UniProtKB-SubCell"/>
</dbReference>
<feature type="site" description="Transition state stabilizer" evidence="9">
    <location>
        <position position="17"/>
    </location>
</feature>
<keyword evidence="1 9" id="KW-0963">Cytoplasm</keyword>
<dbReference type="GO" id="GO:0005524">
    <property type="term" value="F:ATP binding"/>
    <property type="evidence" value="ECO:0007669"/>
    <property type="project" value="UniProtKB-KW"/>
</dbReference>
<dbReference type="InterPro" id="IPR001980">
    <property type="entry name" value="PPAT"/>
</dbReference>
<evidence type="ECO:0000256" key="6">
    <source>
        <dbReference type="ARBA" id="ARBA00022842"/>
    </source>
</evidence>
<dbReference type="HAMAP" id="MF_00151">
    <property type="entry name" value="PPAT_bact"/>
    <property type="match status" value="1"/>
</dbReference>
<gene>
    <name evidence="9 11" type="primary">coaD</name>
    <name evidence="11" type="ORF">HLPR_17860</name>
</gene>
<organism evidence="11 12">
    <name type="scientific">Helicovermis profundi</name>
    <dbReference type="NCBI Taxonomy" id="3065157"/>
    <lineage>
        <taxon>Bacteria</taxon>
        <taxon>Bacillati</taxon>
        <taxon>Bacillota</taxon>
        <taxon>Clostridia</taxon>
        <taxon>Helicovermis</taxon>
    </lineage>
</organism>
<protein>
    <recommendedName>
        <fullName evidence="9">Phosphopantetheine adenylyltransferase</fullName>
        <ecNumber evidence="9">2.7.7.3</ecNumber>
    </recommendedName>
    <alternativeName>
        <fullName evidence="9">Dephospho-CoA pyrophosphorylase</fullName>
    </alternativeName>
    <alternativeName>
        <fullName evidence="9">Pantetheine-phosphate adenylyltransferase</fullName>
        <shortName evidence="9">PPAT</shortName>
    </alternativeName>
</protein>
<keyword evidence="3 9" id="KW-0548">Nucleotidyltransferase</keyword>
<evidence type="ECO:0000256" key="2">
    <source>
        <dbReference type="ARBA" id="ARBA00022679"/>
    </source>
</evidence>
<dbReference type="PANTHER" id="PTHR21342:SF1">
    <property type="entry name" value="PHOSPHOPANTETHEINE ADENYLYLTRANSFERASE"/>
    <property type="match status" value="1"/>
</dbReference>
<keyword evidence="5 9" id="KW-0067">ATP-binding</keyword>
<feature type="binding site" evidence="9">
    <location>
        <begin position="9"/>
        <end position="10"/>
    </location>
    <ligand>
        <name>ATP</name>
        <dbReference type="ChEBI" id="CHEBI:30616"/>
    </ligand>
</feature>
<dbReference type="RefSeq" id="WP_338535086.1">
    <property type="nucleotide sequence ID" value="NZ_AP028654.1"/>
</dbReference>
<dbReference type="NCBIfam" id="TIGR00125">
    <property type="entry name" value="cyt_tran_rel"/>
    <property type="match status" value="1"/>
</dbReference>
<dbReference type="GO" id="GO:0004595">
    <property type="term" value="F:pantetheine-phosphate adenylyltransferase activity"/>
    <property type="evidence" value="ECO:0007669"/>
    <property type="project" value="UniProtKB-UniRule"/>
</dbReference>
<dbReference type="Pfam" id="PF01467">
    <property type="entry name" value="CTP_transf_like"/>
    <property type="match status" value="1"/>
</dbReference>
<keyword evidence="6 9" id="KW-0460">Magnesium</keyword>
<reference evidence="11 12" key="1">
    <citation type="submission" date="2023-08" db="EMBL/GenBank/DDBJ databases">
        <title>Helicovermis profunda gen. nov., sp. nov., a novel mesophilic, fermentative bacterium within the Bacillota from a deep-sea hydrothermal vent chimney.</title>
        <authorList>
            <person name="Miyazaki U."/>
            <person name="Mizutani D."/>
            <person name="Hashimoto Y."/>
            <person name="Tame A."/>
            <person name="Sawayama S."/>
            <person name="Miyazaki J."/>
            <person name="Takai K."/>
            <person name="Nakagawa S."/>
        </authorList>
    </citation>
    <scope>NUCLEOTIDE SEQUENCE [LARGE SCALE GENOMIC DNA]</scope>
    <source>
        <strain evidence="11 12">S502</strain>
    </source>
</reference>
<dbReference type="Proteomes" id="UP001321786">
    <property type="component" value="Chromosome"/>
</dbReference>
<dbReference type="GO" id="GO:0015937">
    <property type="term" value="P:coenzyme A biosynthetic process"/>
    <property type="evidence" value="ECO:0007669"/>
    <property type="project" value="UniProtKB-UniRule"/>
</dbReference>
<sequence length="160" mass="18040">MRVAVYPGSFDPITCGHMDIIRRSSKIFDKLVVAVLNNPSKNSMFDFAERKKMIEEAISDLDNVEVDAFNGLLIDYVSQKKYDVIVKGLRAISDFESELQMASMNRKLNSKIETLFMMTATEYSFLSSSLVKEVFGFGGNIESLVPKNVIGNMIEKFTEV</sequence>
<feature type="domain" description="Cytidyltransferase-like" evidence="10">
    <location>
        <begin position="5"/>
        <end position="133"/>
    </location>
</feature>
<evidence type="ECO:0000256" key="1">
    <source>
        <dbReference type="ARBA" id="ARBA00022490"/>
    </source>
</evidence>
<evidence type="ECO:0000313" key="12">
    <source>
        <dbReference type="Proteomes" id="UP001321786"/>
    </source>
</evidence>
<proteinExistence type="inferred from homology"/>
<dbReference type="PANTHER" id="PTHR21342">
    <property type="entry name" value="PHOSPHOPANTETHEINE ADENYLYLTRANSFERASE"/>
    <property type="match status" value="1"/>
</dbReference>
<evidence type="ECO:0000256" key="5">
    <source>
        <dbReference type="ARBA" id="ARBA00022840"/>
    </source>
</evidence>
<dbReference type="InterPro" id="IPR014729">
    <property type="entry name" value="Rossmann-like_a/b/a_fold"/>
</dbReference>
<feature type="binding site" evidence="9">
    <location>
        <position position="73"/>
    </location>
    <ligand>
        <name>substrate</name>
    </ligand>
</feature>
<evidence type="ECO:0000313" key="11">
    <source>
        <dbReference type="EMBL" id="BEP29455.1"/>
    </source>
</evidence>
<comment type="similarity">
    <text evidence="9">Belongs to the bacterial CoaD family.</text>
</comment>
<dbReference type="EMBL" id="AP028654">
    <property type="protein sequence ID" value="BEP29455.1"/>
    <property type="molecule type" value="Genomic_DNA"/>
</dbReference>
<dbReference type="NCBIfam" id="TIGR01510">
    <property type="entry name" value="coaD_prev_kdtB"/>
    <property type="match status" value="1"/>
</dbReference>
<dbReference type="PRINTS" id="PR01020">
    <property type="entry name" value="LPSBIOSNTHSS"/>
</dbReference>
<feature type="binding site" evidence="9">
    <location>
        <position position="41"/>
    </location>
    <ligand>
        <name>substrate</name>
    </ligand>
</feature>
<feature type="binding site" evidence="9">
    <location>
        <position position="98"/>
    </location>
    <ligand>
        <name>ATP</name>
        <dbReference type="ChEBI" id="CHEBI:30616"/>
    </ligand>
</feature>
<evidence type="ECO:0000256" key="4">
    <source>
        <dbReference type="ARBA" id="ARBA00022741"/>
    </source>
</evidence>
<dbReference type="CDD" id="cd02163">
    <property type="entry name" value="PPAT"/>
    <property type="match status" value="1"/>
</dbReference>
<feature type="binding site" evidence="9">
    <location>
        <begin position="123"/>
        <end position="129"/>
    </location>
    <ligand>
        <name>ATP</name>
        <dbReference type="ChEBI" id="CHEBI:30616"/>
    </ligand>
</feature>
<comment type="subunit">
    <text evidence="9">Homohexamer.</text>
</comment>
<evidence type="ECO:0000256" key="9">
    <source>
        <dbReference type="HAMAP-Rule" id="MF_00151"/>
    </source>
</evidence>